<protein>
    <submittedName>
        <fullName evidence="2">MFS general substrate transporter</fullName>
    </submittedName>
</protein>
<accession>A0AAD6G7Y6</accession>
<keyword evidence="1" id="KW-0812">Transmembrane</keyword>
<gene>
    <name evidence="2" type="ORF">N7458_003652</name>
</gene>
<keyword evidence="1" id="KW-1133">Transmembrane helix</keyword>
<dbReference type="Proteomes" id="UP001213681">
    <property type="component" value="Unassembled WGS sequence"/>
</dbReference>
<dbReference type="RefSeq" id="XP_056771142.1">
    <property type="nucleotide sequence ID" value="XM_056907035.1"/>
</dbReference>
<keyword evidence="1" id="KW-0472">Membrane</keyword>
<reference evidence="2" key="2">
    <citation type="journal article" date="2023" name="IMA Fungus">
        <title>Comparative genomic study of the Penicillium genus elucidates a diverse pangenome and 15 lateral gene transfer events.</title>
        <authorList>
            <person name="Petersen C."/>
            <person name="Sorensen T."/>
            <person name="Nielsen M.R."/>
            <person name="Sondergaard T.E."/>
            <person name="Sorensen J.L."/>
            <person name="Fitzpatrick D.A."/>
            <person name="Frisvad J.C."/>
            <person name="Nielsen K.L."/>
        </authorList>
    </citation>
    <scope>NUCLEOTIDE SEQUENCE</scope>
    <source>
        <strain evidence="2">IBT 16125</strain>
    </source>
</reference>
<organism evidence="2 3">
    <name type="scientific">Penicillium daleae</name>
    <dbReference type="NCBI Taxonomy" id="63821"/>
    <lineage>
        <taxon>Eukaryota</taxon>
        <taxon>Fungi</taxon>
        <taxon>Dikarya</taxon>
        <taxon>Ascomycota</taxon>
        <taxon>Pezizomycotina</taxon>
        <taxon>Eurotiomycetes</taxon>
        <taxon>Eurotiomycetidae</taxon>
        <taxon>Eurotiales</taxon>
        <taxon>Aspergillaceae</taxon>
        <taxon>Penicillium</taxon>
    </lineage>
</organism>
<reference evidence="2" key="1">
    <citation type="submission" date="2022-12" db="EMBL/GenBank/DDBJ databases">
        <authorList>
            <person name="Petersen C."/>
        </authorList>
    </citation>
    <scope>NUCLEOTIDE SEQUENCE</scope>
    <source>
        <strain evidence="2">IBT 16125</strain>
    </source>
</reference>
<evidence type="ECO:0000313" key="3">
    <source>
        <dbReference type="Proteomes" id="UP001213681"/>
    </source>
</evidence>
<comment type="caution">
    <text evidence="2">The sequence shown here is derived from an EMBL/GenBank/DDBJ whole genome shotgun (WGS) entry which is preliminary data.</text>
</comment>
<name>A0AAD6G7Y6_9EURO</name>
<evidence type="ECO:0000256" key="1">
    <source>
        <dbReference type="SAM" id="Phobius"/>
    </source>
</evidence>
<feature type="transmembrane region" description="Helical" evidence="1">
    <location>
        <begin position="53"/>
        <end position="72"/>
    </location>
</feature>
<dbReference type="GeneID" id="81597278"/>
<dbReference type="AlphaFoldDB" id="A0AAD6G7Y6"/>
<evidence type="ECO:0000313" key="2">
    <source>
        <dbReference type="EMBL" id="KAJ5462100.1"/>
    </source>
</evidence>
<keyword evidence="3" id="KW-1185">Reference proteome</keyword>
<dbReference type="EMBL" id="JAPVEA010000002">
    <property type="protein sequence ID" value="KAJ5462100.1"/>
    <property type="molecule type" value="Genomic_DNA"/>
</dbReference>
<feature type="non-terminal residue" evidence="2">
    <location>
        <position position="1"/>
    </location>
</feature>
<proteinExistence type="predicted"/>
<sequence>MHIDNYHWLRVNGAFAQLFTGSNKCSRCHQGHSDVTSGLVFAWISDKTKNGGIAVMVAITAYLIAIIVLRGVQRYASNWCKLRIRTAVTGFAVGYYPIHNAWIEIKCRTPEERRISL</sequence>